<accession>A0A7W8DMG9</accession>
<dbReference type="RefSeq" id="WP_184344241.1">
    <property type="nucleotide sequence ID" value="NZ_JACHIG010000017.1"/>
</dbReference>
<feature type="transmembrane region" description="Helical" evidence="1">
    <location>
        <begin position="66"/>
        <end position="82"/>
    </location>
</feature>
<keyword evidence="1" id="KW-0812">Transmembrane</keyword>
<protein>
    <submittedName>
        <fullName evidence="2">NhaP-type Na+/H+ or K+/H+ antiporter</fullName>
    </submittedName>
</protein>
<keyword evidence="3" id="KW-1185">Reference proteome</keyword>
<dbReference type="Proteomes" id="UP000590740">
    <property type="component" value="Unassembled WGS sequence"/>
</dbReference>
<name>A0A7W8DMG9_9BACT</name>
<comment type="caution">
    <text evidence="2">The sequence shown here is derived from an EMBL/GenBank/DDBJ whole genome shotgun (WGS) entry which is preliminary data.</text>
</comment>
<organism evidence="2 3">
    <name type="scientific">Prosthecobacter vanneervenii</name>
    <dbReference type="NCBI Taxonomy" id="48466"/>
    <lineage>
        <taxon>Bacteria</taxon>
        <taxon>Pseudomonadati</taxon>
        <taxon>Verrucomicrobiota</taxon>
        <taxon>Verrucomicrobiia</taxon>
        <taxon>Verrucomicrobiales</taxon>
        <taxon>Verrucomicrobiaceae</taxon>
        <taxon>Prosthecobacter</taxon>
    </lineage>
</organism>
<reference evidence="2 3" key="1">
    <citation type="submission" date="2020-08" db="EMBL/GenBank/DDBJ databases">
        <title>Genomic Encyclopedia of Type Strains, Phase IV (KMG-IV): sequencing the most valuable type-strain genomes for metagenomic binning, comparative biology and taxonomic classification.</title>
        <authorList>
            <person name="Goeker M."/>
        </authorList>
    </citation>
    <scope>NUCLEOTIDE SEQUENCE [LARGE SCALE GENOMIC DNA]</scope>
    <source>
        <strain evidence="2 3">DSM 12252</strain>
    </source>
</reference>
<gene>
    <name evidence="2" type="ORF">HNQ65_005045</name>
</gene>
<dbReference type="EMBL" id="JACHIG010000017">
    <property type="protein sequence ID" value="MBB5035434.1"/>
    <property type="molecule type" value="Genomic_DNA"/>
</dbReference>
<keyword evidence="1" id="KW-1133">Transmembrane helix</keyword>
<evidence type="ECO:0000313" key="3">
    <source>
        <dbReference type="Proteomes" id="UP000590740"/>
    </source>
</evidence>
<evidence type="ECO:0000256" key="1">
    <source>
        <dbReference type="SAM" id="Phobius"/>
    </source>
</evidence>
<dbReference type="AlphaFoldDB" id="A0A7W8DMG9"/>
<proteinExistence type="predicted"/>
<evidence type="ECO:0000313" key="2">
    <source>
        <dbReference type="EMBL" id="MBB5035434.1"/>
    </source>
</evidence>
<sequence>MKSQPLSGQEVMKAINQKELAGHLIVMRRTKGHVSAWEHHRRHPLRLIIFIAVMALIYALGEKFELSGLSGGVLGIIMGVFARDSAYARRSESSWEVFERFIDWNEVEKCENEP</sequence>
<feature type="transmembrane region" description="Helical" evidence="1">
    <location>
        <begin position="44"/>
        <end position="60"/>
    </location>
</feature>
<keyword evidence="1" id="KW-0472">Membrane</keyword>